<keyword evidence="2" id="KW-1185">Reference proteome</keyword>
<sequence>MNKDECDFKNIPPDVVGKEWLYSQILNKELNLSFVPPSKNTCDACDEFVINLRQCNTSDEREFLQAHYSAYLLEADKRYNLKKEDKDMTPNNTGQKVLMIDSEKCLPCPKVTNSQRLLQSQVVVFQLHDLLFN</sequence>
<dbReference type="AlphaFoldDB" id="A0AAW1TYW2"/>
<dbReference type="EMBL" id="JARQZJ010000014">
    <property type="protein sequence ID" value="KAK9872911.1"/>
    <property type="molecule type" value="Genomic_DNA"/>
</dbReference>
<proteinExistence type="predicted"/>
<name>A0AAW1TYW2_9CUCU</name>
<organism evidence="1 2">
    <name type="scientific">Henosepilachna vigintioctopunctata</name>
    <dbReference type="NCBI Taxonomy" id="420089"/>
    <lineage>
        <taxon>Eukaryota</taxon>
        <taxon>Metazoa</taxon>
        <taxon>Ecdysozoa</taxon>
        <taxon>Arthropoda</taxon>
        <taxon>Hexapoda</taxon>
        <taxon>Insecta</taxon>
        <taxon>Pterygota</taxon>
        <taxon>Neoptera</taxon>
        <taxon>Endopterygota</taxon>
        <taxon>Coleoptera</taxon>
        <taxon>Polyphaga</taxon>
        <taxon>Cucujiformia</taxon>
        <taxon>Coccinelloidea</taxon>
        <taxon>Coccinellidae</taxon>
        <taxon>Epilachninae</taxon>
        <taxon>Epilachnini</taxon>
        <taxon>Henosepilachna</taxon>
    </lineage>
</organism>
<accession>A0AAW1TYW2</accession>
<evidence type="ECO:0000313" key="2">
    <source>
        <dbReference type="Proteomes" id="UP001431783"/>
    </source>
</evidence>
<protein>
    <submittedName>
        <fullName evidence="1">Uncharacterized protein</fullName>
    </submittedName>
</protein>
<evidence type="ECO:0000313" key="1">
    <source>
        <dbReference type="EMBL" id="KAK9872911.1"/>
    </source>
</evidence>
<reference evidence="1 2" key="1">
    <citation type="submission" date="2023-03" db="EMBL/GenBank/DDBJ databases">
        <title>Genome insight into feeding habits of ladybird beetles.</title>
        <authorList>
            <person name="Li H.-S."/>
            <person name="Huang Y.-H."/>
            <person name="Pang H."/>
        </authorList>
    </citation>
    <scope>NUCLEOTIDE SEQUENCE [LARGE SCALE GENOMIC DNA]</scope>
    <source>
        <strain evidence="1">SYSU_2023b</strain>
        <tissue evidence="1">Whole body</tissue>
    </source>
</reference>
<gene>
    <name evidence="1" type="ORF">WA026_020264</name>
</gene>
<dbReference type="Proteomes" id="UP001431783">
    <property type="component" value="Unassembled WGS sequence"/>
</dbReference>
<comment type="caution">
    <text evidence="1">The sequence shown here is derived from an EMBL/GenBank/DDBJ whole genome shotgun (WGS) entry which is preliminary data.</text>
</comment>